<evidence type="ECO:0000256" key="7">
    <source>
        <dbReference type="SAM" id="Coils"/>
    </source>
</evidence>
<evidence type="ECO:0000256" key="3">
    <source>
        <dbReference type="ARBA" id="ARBA00024799"/>
    </source>
</evidence>
<dbReference type="PANTHER" id="PTHR15004:SF0">
    <property type="entry name" value="GLUTAMYL-TRNA(GLN) AMIDOTRANSFERASE SUBUNIT C, MITOCHONDRIAL"/>
    <property type="match status" value="1"/>
</dbReference>
<sequence>MDRLSREEVLHVAYLARISLTEEEIEKFRVQLKVLMDDIDKIKEVKDYDDEMMYTPIEDNTRLREDVVGKMLSASEATINAPKKNGSFIEVPVMINE</sequence>
<keyword evidence="7" id="KW-0175">Coiled coil</keyword>
<dbReference type="InterPro" id="IPR003837">
    <property type="entry name" value="GatC"/>
</dbReference>
<dbReference type="PANTHER" id="PTHR15004">
    <property type="entry name" value="GLUTAMYL-TRNA(GLN) AMIDOTRANSFERASE SUBUNIT C, MITOCHONDRIAL"/>
    <property type="match status" value="1"/>
</dbReference>
<comment type="function">
    <text evidence="3 6">Allows the formation of correctly charged Asn-tRNA(Asn) or Gln-tRNA(Gln) through the transamidation of misacylated Asp-tRNA(Asn) or Glu-tRNA(Gln) in organisms which lack either or both of asparaginyl-tRNA or glutaminyl-tRNA synthetases. The reaction takes place in the presence of glutamine and ATP through an activated phospho-Asp-tRNA(Asn) or phospho-Glu-tRNA(Gln).</text>
</comment>
<comment type="catalytic activity">
    <reaction evidence="5 6">
        <text>L-glutamyl-tRNA(Gln) + L-glutamine + ATP + H2O = L-glutaminyl-tRNA(Gln) + L-glutamate + ADP + phosphate + H(+)</text>
        <dbReference type="Rhea" id="RHEA:17521"/>
        <dbReference type="Rhea" id="RHEA-COMP:9681"/>
        <dbReference type="Rhea" id="RHEA-COMP:9684"/>
        <dbReference type="ChEBI" id="CHEBI:15377"/>
        <dbReference type="ChEBI" id="CHEBI:15378"/>
        <dbReference type="ChEBI" id="CHEBI:29985"/>
        <dbReference type="ChEBI" id="CHEBI:30616"/>
        <dbReference type="ChEBI" id="CHEBI:43474"/>
        <dbReference type="ChEBI" id="CHEBI:58359"/>
        <dbReference type="ChEBI" id="CHEBI:78520"/>
        <dbReference type="ChEBI" id="CHEBI:78521"/>
        <dbReference type="ChEBI" id="CHEBI:456216"/>
    </reaction>
</comment>
<protein>
    <recommendedName>
        <fullName evidence="6">Aspartyl/glutamyl-tRNA(Asn/Gln) amidotransferase subunit C</fullName>
        <shortName evidence="6">Asp/Glu-ADT subunit C</shortName>
        <ecNumber evidence="6">6.3.5.-</ecNumber>
    </recommendedName>
</protein>
<evidence type="ECO:0000256" key="1">
    <source>
        <dbReference type="ARBA" id="ARBA00010757"/>
    </source>
</evidence>
<keyword evidence="6" id="KW-0436">Ligase</keyword>
<dbReference type="SUPFAM" id="SSF141000">
    <property type="entry name" value="Glu-tRNAGln amidotransferase C subunit"/>
    <property type="match status" value="1"/>
</dbReference>
<comment type="subunit">
    <text evidence="2 6">Heterotrimer of A, B and C subunits.</text>
</comment>
<keyword evidence="6" id="KW-0648">Protein biosynthesis</keyword>
<evidence type="ECO:0000313" key="8">
    <source>
        <dbReference type="EMBL" id="HIR59175.1"/>
    </source>
</evidence>
<evidence type="ECO:0000256" key="6">
    <source>
        <dbReference type="HAMAP-Rule" id="MF_00122"/>
    </source>
</evidence>
<dbReference type="GO" id="GO:0070681">
    <property type="term" value="P:glutaminyl-tRNAGln biosynthesis via transamidation"/>
    <property type="evidence" value="ECO:0007669"/>
    <property type="project" value="TreeGrafter"/>
</dbReference>
<comment type="caution">
    <text evidence="8">The sequence shown here is derived from an EMBL/GenBank/DDBJ whole genome shotgun (WGS) entry which is preliminary data.</text>
</comment>
<dbReference type="Proteomes" id="UP000824232">
    <property type="component" value="Unassembled WGS sequence"/>
</dbReference>
<dbReference type="HAMAP" id="MF_00122">
    <property type="entry name" value="GatC"/>
    <property type="match status" value="1"/>
</dbReference>
<feature type="coiled-coil region" evidence="7">
    <location>
        <begin position="18"/>
        <end position="45"/>
    </location>
</feature>
<comment type="similarity">
    <text evidence="1 6">Belongs to the GatC family.</text>
</comment>
<keyword evidence="6" id="KW-0547">Nucleotide-binding</keyword>
<accession>A0A9D1DU64</accession>
<dbReference type="Gene3D" id="1.10.20.60">
    <property type="entry name" value="Glu-tRNAGln amidotransferase C subunit, N-terminal domain"/>
    <property type="match status" value="1"/>
</dbReference>
<dbReference type="InterPro" id="IPR036113">
    <property type="entry name" value="Asp/Glu-ADT_sf_sub_c"/>
</dbReference>
<dbReference type="EMBL" id="DVHC01000040">
    <property type="protein sequence ID" value="HIR59175.1"/>
    <property type="molecule type" value="Genomic_DNA"/>
</dbReference>
<dbReference type="EC" id="6.3.5.-" evidence="6"/>
<name>A0A9D1DU64_9FIRM</name>
<dbReference type="GO" id="GO:0006450">
    <property type="term" value="P:regulation of translational fidelity"/>
    <property type="evidence" value="ECO:0007669"/>
    <property type="project" value="InterPro"/>
</dbReference>
<dbReference type="GO" id="GO:0005524">
    <property type="term" value="F:ATP binding"/>
    <property type="evidence" value="ECO:0007669"/>
    <property type="project" value="UniProtKB-KW"/>
</dbReference>
<reference evidence="8" key="2">
    <citation type="journal article" date="2021" name="PeerJ">
        <title>Extensive microbial diversity within the chicken gut microbiome revealed by metagenomics and culture.</title>
        <authorList>
            <person name="Gilroy R."/>
            <person name="Ravi A."/>
            <person name="Getino M."/>
            <person name="Pursley I."/>
            <person name="Horton D.L."/>
            <person name="Alikhan N.F."/>
            <person name="Baker D."/>
            <person name="Gharbi K."/>
            <person name="Hall N."/>
            <person name="Watson M."/>
            <person name="Adriaenssens E.M."/>
            <person name="Foster-Nyarko E."/>
            <person name="Jarju S."/>
            <person name="Secka A."/>
            <person name="Antonio M."/>
            <person name="Oren A."/>
            <person name="Chaudhuri R.R."/>
            <person name="La Ragione R."/>
            <person name="Hildebrand F."/>
            <person name="Pallen M.J."/>
        </authorList>
    </citation>
    <scope>NUCLEOTIDE SEQUENCE</scope>
    <source>
        <strain evidence="8">CHK184-20233</strain>
    </source>
</reference>
<dbReference type="AlphaFoldDB" id="A0A9D1DU64"/>
<keyword evidence="6" id="KW-0067">ATP-binding</keyword>
<dbReference type="GO" id="GO:0050567">
    <property type="term" value="F:glutaminyl-tRNA synthase (glutamine-hydrolyzing) activity"/>
    <property type="evidence" value="ECO:0007669"/>
    <property type="project" value="UniProtKB-UniRule"/>
</dbReference>
<gene>
    <name evidence="6 8" type="primary">gatC</name>
    <name evidence="8" type="ORF">IAB38_03910</name>
</gene>
<dbReference type="Pfam" id="PF02686">
    <property type="entry name" value="GatC"/>
    <property type="match status" value="1"/>
</dbReference>
<evidence type="ECO:0000256" key="2">
    <source>
        <dbReference type="ARBA" id="ARBA00011123"/>
    </source>
</evidence>
<evidence type="ECO:0000256" key="4">
    <source>
        <dbReference type="ARBA" id="ARBA00047380"/>
    </source>
</evidence>
<organism evidence="8 9">
    <name type="scientific">Candidatus Onthousia excrementipullorum</name>
    <dbReference type="NCBI Taxonomy" id="2840884"/>
    <lineage>
        <taxon>Bacteria</taxon>
        <taxon>Bacillati</taxon>
        <taxon>Bacillota</taxon>
        <taxon>Bacilli</taxon>
        <taxon>Candidatus Onthousia</taxon>
    </lineage>
</organism>
<dbReference type="NCBIfam" id="TIGR00135">
    <property type="entry name" value="gatC"/>
    <property type="match status" value="1"/>
</dbReference>
<dbReference type="GO" id="GO:0006412">
    <property type="term" value="P:translation"/>
    <property type="evidence" value="ECO:0007669"/>
    <property type="project" value="UniProtKB-UniRule"/>
</dbReference>
<evidence type="ECO:0000256" key="5">
    <source>
        <dbReference type="ARBA" id="ARBA00047913"/>
    </source>
</evidence>
<evidence type="ECO:0000313" key="9">
    <source>
        <dbReference type="Proteomes" id="UP000824232"/>
    </source>
</evidence>
<proteinExistence type="inferred from homology"/>
<reference evidence="8" key="1">
    <citation type="submission" date="2020-10" db="EMBL/GenBank/DDBJ databases">
        <authorList>
            <person name="Gilroy R."/>
        </authorList>
    </citation>
    <scope>NUCLEOTIDE SEQUENCE</scope>
    <source>
        <strain evidence="8">CHK184-20233</strain>
    </source>
</reference>
<comment type="catalytic activity">
    <reaction evidence="4 6">
        <text>L-aspartyl-tRNA(Asn) + L-glutamine + ATP + H2O = L-asparaginyl-tRNA(Asn) + L-glutamate + ADP + phosphate + 2 H(+)</text>
        <dbReference type="Rhea" id="RHEA:14513"/>
        <dbReference type="Rhea" id="RHEA-COMP:9674"/>
        <dbReference type="Rhea" id="RHEA-COMP:9677"/>
        <dbReference type="ChEBI" id="CHEBI:15377"/>
        <dbReference type="ChEBI" id="CHEBI:15378"/>
        <dbReference type="ChEBI" id="CHEBI:29985"/>
        <dbReference type="ChEBI" id="CHEBI:30616"/>
        <dbReference type="ChEBI" id="CHEBI:43474"/>
        <dbReference type="ChEBI" id="CHEBI:58359"/>
        <dbReference type="ChEBI" id="CHEBI:78515"/>
        <dbReference type="ChEBI" id="CHEBI:78516"/>
        <dbReference type="ChEBI" id="CHEBI:456216"/>
    </reaction>
</comment>